<keyword evidence="1" id="KW-0472">Membrane</keyword>
<keyword evidence="1" id="KW-0812">Transmembrane</keyword>
<comment type="caution">
    <text evidence="2">The sequence shown here is derived from an EMBL/GenBank/DDBJ whole genome shotgun (WGS) entry which is preliminary data.</text>
</comment>
<proteinExistence type="predicted"/>
<keyword evidence="1" id="KW-1133">Transmembrane helix</keyword>
<dbReference type="InterPro" id="IPR036259">
    <property type="entry name" value="MFS_trans_sf"/>
</dbReference>
<feature type="transmembrane region" description="Helical" evidence="1">
    <location>
        <begin position="151"/>
        <end position="177"/>
    </location>
</feature>
<keyword evidence="3" id="KW-1185">Reference proteome</keyword>
<feature type="transmembrane region" description="Helical" evidence="1">
    <location>
        <begin position="33"/>
        <end position="51"/>
    </location>
</feature>
<evidence type="ECO:0000256" key="1">
    <source>
        <dbReference type="SAM" id="Phobius"/>
    </source>
</evidence>
<evidence type="ECO:0000313" key="2">
    <source>
        <dbReference type="EMBL" id="RJT10730.1"/>
    </source>
</evidence>
<dbReference type="Proteomes" id="UP000284119">
    <property type="component" value="Unassembled WGS sequence"/>
</dbReference>
<organism evidence="2 3">
    <name type="scientific">Rahnella inusitata</name>
    <dbReference type="NCBI Taxonomy" id="58169"/>
    <lineage>
        <taxon>Bacteria</taxon>
        <taxon>Pseudomonadati</taxon>
        <taxon>Pseudomonadota</taxon>
        <taxon>Gammaproteobacteria</taxon>
        <taxon>Enterobacterales</taxon>
        <taxon>Yersiniaceae</taxon>
        <taxon>Rahnella</taxon>
    </lineage>
</organism>
<dbReference type="SUPFAM" id="SSF103473">
    <property type="entry name" value="MFS general substrate transporter"/>
    <property type="match status" value="1"/>
</dbReference>
<dbReference type="EMBL" id="RAHG01000010">
    <property type="protein sequence ID" value="RJT10730.1"/>
    <property type="molecule type" value="Genomic_DNA"/>
</dbReference>
<name>A0ABX9NW69_9GAMM</name>
<feature type="transmembrane region" description="Helical" evidence="1">
    <location>
        <begin position="117"/>
        <end position="139"/>
    </location>
</feature>
<protein>
    <submittedName>
        <fullName evidence="2">Uncharacterized protein</fullName>
    </submittedName>
</protein>
<reference evidence="2 3" key="1">
    <citation type="submission" date="2018-09" db="EMBL/GenBank/DDBJ databases">
        <authorList>
            <person name="Le Fleche-Mateos A."/>
        </authorList>
    </citation>
    <scope>NUCLEOTIDE SEQUENCE [LARGE SCALE GENOMIC DNA]</scope>
    <source>
        <strain evidence="2 3">DSM 30078</strain>
    </source>
</reference>
<accession>A0ABX9NW69</accession>
<feature type="transmembrane region" description="Helical" evidence="1">
    <location>
        <begin position="57"/>
        <end position="79"/>
    </location>
</feature>
<evidence type="ECO:0000313" key="3">
    <source>
        <dbReference type="Proteomes" id="UP000284119"/>
    </source>
</evidence>
<gene>
    <name evidence="2" type="ORF">D5396_18175</name>
</gene>
<sequence>MKKTLSPGINRVRSEMKVSAINEFPLPLEEARINASVILCSGFFAQVVMLIKLTGLLSFPFSMIPLPVLLCTVSAGFFAGQMKMVIQKTPLKRTCLGFIITATGLLLLLTVNNRLDGLALLPGLALSGIGQGIVLSAVLRKGEQTKPVWYSRGVMIGALITATALTMTSCLLLQSGFTSHEGYPYAFALLMDLSLFGAIYVRMIERENA</sequence>
<feature type="transmembrane region" description="Helical" evidence="1">
    <location>
        <begin position="91"/>
        <end position="111"/>
    </location>
</feature>
<feature type="transmembrane region" description="Helical" evidence="1">
    <location>
        <begin position="183"/>
        <end position="201"/>
    </location>
</feature>